<dbReference type="InterPro" id="IPR035104">
    <property type="entry name" value="Ribosomal_protein_S1-like"/>
</dbReference>
<dbReference type="PRINTS" id="PR00681">
    <property type="entry name" value="RIBOSOMALS1"/>
</dbReference>
<evidence type="ECO:0000256" key="3">
    <source>
        <dbReference type="ARBA" id="ARBA00023274"/>
    </source>
</evidence>
<dbReference type="FunFam" id="2.40.50.140:FF:000051">
    <property type="entry name" value="RNA-binding transcriptional accessory protein"/>
    <property type="match status" value="1"/>
</dbReference>
<keyword evidence="2 5" id="KW-0689">Ribosomal protein</keyword>
<keyword evidence="6" id="KW-1185">Reference proteome</keyword>
<dbReference type="AlphaFoldDB" id="A0A0V8QIL3"/>
<keyword evidence="3" id="KW-0687">Ribonucleoprotein</keyword>
<comment type="caution">
    <text evidence="5">The sequence shown here is derived from an EMBL/GenBank/DDBJ whole genome shotgun (WGS) entry which is preliminary data.</text>
</comment>
<proteinExistence type="inferred from homology"/>
<feature type="domain" description="S1 motif" evidence="4">
    <location>
        <begin position="107"/>
        <end position="173"/>
    </location>
</feature>
<dbReference type="Gene3D" id="2.40.50.140">
    <property type="entry name" value="Nucleic acid-binding proteins"/>
    <property type="match status" value="3"/>
</dbReference>
<organism evidence="5 6">
    <name type="scientific">Acetivibrio ethanolgignens</name>
    <dbReference type="NCBI Taxonomy" id="290052"/>
    <lineage>
        <taxon>Bacteria</taxon>
        <taxon>Bacillati</taxon>
        <taxon>Bacillota</taxon>
        <taxon>Clostridia</taxon>
        <taxon>Eubacteriales</taxon>
        <taxon>Oscillospiraceae</taxon>
        <taxon>Acetivibrio</taxon>
    </lineage>
</organism>
<comment type="similarity">
    <text evidence="1">Belongs to the bacterial ribosomal protein bS1 family.</text>
</comment>
<reference evidence="5 6" key="1">
    <citation type="submission" date="2015-11" db="EMBL/GenBank/DDBJ databases">
        <title>Butyribacter intestini gen. nov., sp. nov., a butyric acid-producing bacterium of the family Lachnospiraceae isolated from the human faeces.</title>
        <authorList>
            <person name="Zou Y."/>
            <person name="Xue W."/>
            <person name="Luo G."/>
            <person name="Lv M."/>
        </authorList>
    </citation>
    <scope>NUCLEOTIDE SEQUENCE [LARGE SCALE GENOMIC DNA]</scope>
    <source>
        <strain evidence="5 6">ACET-33324</strain>
    </source>
</reference>
<accession>A0A0V8QIL3</accession>
<evidence type="ECO:0000256" key="1">
    <source>
        <dbReference type="ARBA" id="ARBA00006767"/>
    </source>
</evidence>
<dbReference type="CDD" id="cd05688">
    <property type="entry name" value="S1_RPS1_repeat_ec3"/>
    <property type="match status" value="1"/>
</dbReference>
<dbReference type="InterPro" id="IPR003029">
    <property type="entry name" value="S1_domain"/>
</dbReference>
<dbReference type="InterPro" id="IPR050437">
    <property type="entry name" value="Ribos_protein_bS1-like"/>
</dbReference>
<dbReference type="GO" id="GO:0003729">
    <property type="term" value="F:mRNA binding"/>
    <property type="evidence" value="ECO:0007669"/>
    <property type="project" value="TreeGrafter"/>
</dbReference>
<dbReference type="EMBL" id="LNAM01000046">
    <property type="protein sequence ID" value="KSV60086.1"/>
    <property type="molecule type" value="Genomic_DNA"/>
</dbReference>
<dbReference type="InterPro" id="IPR012340">
    <property type="entry name" value="NA-bd_OB-fold"/>
</dbReference>
<evidence type="ECO:0000313" key="6">
    <source>
        <dbReference type="Proteomes" id="UP000054874"/>
    </source>
</evidence>
<feature type="domain" description="S1 motif" evidence="4">
    <location>
        <begin position="194"/>
        <end position="260"/>
    </location>
</feature>
<dbReference type="GO" id="GO:0003735">
    <property type="term" value="F:structural constituent of ribosome"/>
    <property type="evidence" value="ECO:0007669"/>
    <property type="project" value="TreeGrafter"/>
</dbReference>
<evidence type="ECO:0000259" key="4">
    <source>
        <dbReference type="PROSITE" id="PS50126"/>
    </source>
</evidence>
<feature type="domain" description="S1 motif" evidence="4">
    <location>
        <begin position="20"/>
        <end position="89"/>
    </location>
</feature>
<dbReference type="PANTHER" id="PTHR10724:SF7">
    <property type="entry name" value="SMALL RIBOSOMAL SUBUNIT PROTEIN BS1C"/>
    <property type="match status" value="1"/>
</dbReference>
<dbReference type="Pfam" id="PF00575">
    <property type="entry name" value="S1"/>
    <property type="match status" value="4"/>
</dbReference>
<dbReference type="SUPFAM" id="SSF50249">
    <property type="entry name" value="Nucleic acid-binding proteins"/>
    <property type="match status" value="4"/>
</dbReference>
<dbReference type="CDD" id="cd05687">
    <property type="entry name" value="S1_RPS1_repeat_ec1_hs1"/>
    <property type="match status" value="1"/>
</dbReference>
<dbReference type="NCBIfam" id="NF005208">
    <property type="entry name" value="PRK06676.1"/>
    <property type="match status" value="1"/>
</dbReference>
<dbReference type="Proteomes" id="UP000054874">
    <property type="component" value="Unassembled WGS sequence"/>
</dbReference>
<dbReference type="RefSeq" id="WP_058351666.1">
    <property type="nucleotide sequence ID" value="NZ_CABMMD010000046.1"/>
</dbReference>
<gene>
    <name evidence="5" type="ORF">ASU35_06675</name>
</gene>
<dbReference type="OrthoDB" id="9804077at2"/>
<protein>
    <submittedName>
        <fullName evidence="5">30S ribosomal protein S1</fullName>
    </submittedName>
</protein>
<name>A0A0V8QIL3_9FIRM</name>
<dbReference type="PANTHER" id="PTHR10724">
    <property type="entry name" value="30S RIBOSOMAL PROTEIN S1"/>
    <property type="match status" value="1"/>
</dbReference>
<dbReference type="GO" id="GO:0022627">
    <property type="term" value="C:cytosolic small ribosomal subunit"/>
    <property type="evidence" value="ECO:0007669"/>
    <property type="project" value="TreeGrafter"/>
</dbReference>
<sequence length="363" mass="40148">MSEMSFEQLLEESLVTIHNGEVVKGTVIGVKEDEIILNIGYKADGIISRSEYTNTPNVDLREVVKIGDEMEAKVLKVNDGEGQVLLTYKRLAAEKGNKRLEEAFNSKEVLTAPVAAVLDGGLSVVVDEARVFIPASLVSDTYEKDLSKYKDQEIEFVISEFNPKRRRIIGDRKQLLVAKKQELQKELFAKIKVGDTVEGVIKNVTDFGAFIDLGGVDGLLHISEMSWGRVENPKKVFKVGDSIKVLIKDIQGEKIALSLKFEDANPWLNASEKYAVGNEVTGKVARMTDFGAFVELEAGVDALLHVSQISREHVEKPADVLKIGQEITALVVDFNNDDKKISISMKALLVQEEAPEGETQTEE</sequence>
<dbReference type="STRING" id="290052.ASU35_06675"/>
<evidence type="ECO:0000313" key="5">
    <source>
        <dbReference type="EMBL" id="KSV60086.1"/>
    </source>
</evidence>
<dbReference type="CDD" id="cd04465">
    <property type="entry name" value="S1_RPS1_repeat_ec2_hs2"/>
    <property type="match status" value="1"/>
</dbReference>
<evidence type="ECO:0000256" key="2">
    <source>
        <dbReference type="ARBA" id="ARBA00022980"/>
    </source>
</evidence>
<dbReference type="PROSITE" id="PS50126">
    <property type="entry name" value="S1"/>
    <property type="match status" value="4"/>
</dbReference>
<dbReference type="SMART" id="SM00316">
    <property type="entry name" value="S1"/>
    <property type="match status" value="4"/>
</dbReference>
<dbReference type="GO" id="GO:0006412">
    <property type="term" value="P:translation"/>
    <property type="evidence" value="ECO:0007669"/>
    <property type="project" value="TreeGrafter"/>
</dbReference>
<feature type="domain" description="S1 motif" evidence="4">
    <location>
        <begin position="277"/>
        <end position="346"/>
    </location>
</feature>